<proteinExistence type="inferred from homology"/>
<keyword evidence="12 16" id="KW-0406">Ion transport</keyword>
<dbReference type="GO" id="GO:0006814">
    <property type="term" value="P:sodium ion transport"/>
    <property type="evidence" value="ECO:0007669"/>
    <property type="project" value="UniProtKB-UniRule"/>
</dbReference>
<reference evidence="20" key="1">
    <citation type="journal article" date="2019" name="Int. J. Syst. Evol. Microbiol.">
        <title>The Global Catalogue of Microorganisms (GCM) 10K type strain sequencing project: providing services to taxonomists for standard genome sequencing and annotation.</title>
        <authorList>
            <consortium name="The Broad Institute Genomics Platform"/>
            <consortium name="The Broad Institute Genome Sequencing Center for Infectious Disease"/>
            <person name="Wu L."/>
            <person name="Ma J."/>
        </authorList>
    </citation>
    <scope>NUCLEOTIDE SEQUENCE [LARGE SCALE GENOMIC DNA]</scope>
    <source>
        <strain evidence="20">CGMCC 1.10130</strain>
    </source>
</reference>
<evidence type="ECO:0000256" key="9">
    <source>
        <dbReference type="ARBA" id="ARBA00022989"/>
    </source>
</evidence>
<keyword evidence="6 16" id="KW-0288">FMN</keyword>
<comment type="caution">
    <text evidence="16">Lacks conserved residue(s) required for the propagation of feature annotation.</text>
</comment>
<evidence type="ECO:0000256" key="16">
    <source>
        <dbReference type="HAMAP-Rule" id="MF_00427"/>
    </source>
</evidence>
<evidence type="ECO:0000256" key="12">
    <source>
        <dbReference type="ARBA" id="ARBA00023065"/>
    </source>
</evidence>
<keyword evidence="8 16" id="KW-1278">Translocase</keyword>
<evidence type="ECO:0000313" key="20">
    <source>
        <dbReference type="Proteomes" id="UP000619743"/>
    </source>
</evidence>
<evidence type="ECO:0000259" key="18">
    <source>
        <dbReference type="SMART" id="SM00900"/>
    </source>
</evidence>
<dbReference type="Pfam" id="PF04205">
    <property type="entry name" value="FMN_bind"/>
    <property type="match status" value="1"/>
</dbReference>
<keyword evidence="1 16" id="KW-0813">Transport</keyword>
<keyword evidence="4 16" id="KW-0597">Phosphoprotein</keyword>
<keyword evidence="14 16" id="KW-0472">Membrane</keyword>
<dbReference type="GO" id="GO:0005886">
    <property type="term" value="C:plasma membrane"/>
    <property type="evidence" value="ECO:0007669"/>
    <property type="project" value="UniProtKB-SubCell"/>
</dbReference>
<keyword evidence="13 16" id="KW-0830">Ubiquinone</keyword>
<dbReference type="EMBL" id="BMDX01000004">
    <property type="protein sequence ID" value="GGA71266.1"/>
    <property type="molecule type" value="Genomic_DNA"/>
</dbReference>
<feature type="domain" description="FMN-binding" evidence="18">
    <location>
        <begin position="148"/>
        <end position="246"/>
    </location>
</feature>
<dbReference type="OrthoDB" id="9786835at2"/>
<comment type="subcellular location">
    <subcellularLocation>
        <location evidence="16">Cell membrane</location>
        <topology evidence="16">Single-pass membrane protein</topology>
    </subcellularLocation>
</comment>
<sequence>MSSNNDTISKTLTVVIGLCLVCSLIVSVAAVGLKPTQQYNKALDKQRNILEAAGLLDKAAGDISGTFDKYIEAKVVDLATGTYVDMSSEDAAAYDQRKMAKTSGENIVLSADQDVASIKRIAQKANVYLAKDEAGEVTSIILPVHGYGLWSTMYAFLAIKPDTNTVQALVYYDQLETPGLGGEVENPSWKNLWVGKKLFDDDWNLAIRVVKGGATPGDIHGVDGLAGATLTANGVQNTFDFWLSDDAFGPYLAKVRSEGVNNG</sequence>
<dbReference type="PANTHER" id="PTHR37838">
    <property type="entry name" value="NA(+)-TRANSLOCATING NADH-QUINONE REDUCTASE SUBUNIT C"/>
    <property type="match status" value="1"/>
</dbReference>
<dbReference type="NCBIfam" id="TIGR01938">
    <property type="entry name" value="nqrC"/>
    <property type="match status" value="1"/>
</dbReference>
<comment type="subunit">
    <text evidence="16 17">Composed of six subunits; NqrA, NqrB, NqrC, NqrD, NqrE and NqrF.</text>
</comment>
<dbReference type="GO" id="GO:0010181">
    <property type="term" value="F:FMN binding"/>
    <property type="evidence" value="ECO:0007669"/>
    <property type="project" value="UniProtKB-UniRule"/>
</dbReference>
<evidence type="ECO:0000256" key="13">
    <source>
        <dbReference type="ARBA" id="ARBA00023075"/>
    </source>
</evidence>
<dbReference type="RefSeq" id="WP_087504969.1">
    <property type="nucleotide sequence ID" value="NZ_BMDX01000004.1"/>
</dbReference>
<comment type="function">
    <text evidence="16">NQR complex catalyzes the reduction of ubiquinone-1 to ubiquinol by two successive reactions, coupled with the transport of Na(+) ions from the cytoplasm to the periplasm. NqrA to NqrE are probably involved in the second step, the conversion of ubisemiquinone to ubiquinol.</text>
</comment>
<evidence type="ECO:0000256" key="15">
    <source>
        <dbReference type="ARBA" id="ARBA00023201"/>
    </source>
</evidence>
<evidence type="ECO:0000313" key="19">
    <source>
        <dbReference type="EMBL" id="GGA71266.1"/>
    </source>
</evidence>
<evidence type="ECO:0000256" key="3">
    <source>
        <dbReference type="ARBA" id="ARBA00022519"/>
    </source>
</evidence>
<keyword evidence="3" id="KW-0997">Cell inner membrane</keyword>
<keyword evidence="5 16" id="KW-0285">Flavoprotein</keyword>
<dbReference type="HAMAP" id="MF_00427">
    <property type="entry name" value="NqrC"/>
    <property type="match status" value="1"/>
</dbReference>
<evidence type="ECO:0000256" key="17">
    <source>
        <dbReference type="PIRNR" id="PIRNR009437"/>
    </source>
</evidence>
<dbReference type="EC" id="7.2.1.1" evidence="16 17"/>
<evidence type="ECO:0000256" key="10">
    <source>
        <dbReference type="ARBA" id="ARBA00023027"/>
    </source>
</evidence>
<comment type="cofactor">
    <cofactor evidence="16 17">
        <name>FMN</name>
        <dbReference type="ChEBI" id="CHEBI:58210"/>
    </cofactor>
</comment>
<evidence type="ECO:0000256" key="6">
    <source>
        <dbReference type="ARBA" id="ARBA00022643"/>
    </source>
</evidence>
<evidence type="ECO:0000256" key="14">
    <source>
        <dbReference type="ARBA" id="ARBA00023136"/>
    </source>
</evidence>
<evidence type="ECO:0000256" key="8">
    <source>
        <dbReference type="ARBA" id="ARBA00022967"/>
    </source>
</evidence>
<dbReference type="GO" id="GO:0016655">
    <property type="term" value="F:oxidoreductase activity, acting on NAD(P)H, quinone or similar compound as acceptor"/>
    <property type="evidence" value="ECO:0007669"/>
    <property type="project" value="UniProtKB-UniRule"/>
</dbReference>
<keyword evidence="10 16" id="KW-0520">NAD</keyword>
<keyword evidence="20" id="KW-1185">Reference proteome</keyword>
<organism evidence="19 20">
    <name type="scientific">Neiella marina</name>
    <dbReference type="NCBI Taxonomy" id="508461"/>
    <lineage>
        <taxon>Bacteria</taxon>
        <taxon>Pseudomonadati</taxon>
        <taxon>Pseudomonadota</taxon>
        <taxon>Gammaproteobacteria</taxon>
        <taxon>Alteromonadales</taxon>
        <taxon>Echinimonadaceae</taxon>
        <taxon>Neiella</taxon>
    </lineage>
</organism>
<evidence type="ECO:0000256" key="7">
    <source>
        <dbReference type="ARBA" id="ARBA00022692"/>
    </source>
</evidence>
<dbReference type="NCBIfam" id="NF003746">
    <property type="entry name" value="PRK05346.1-1"/>
    <property type="match status" value="1"/>
</dbReference>
<dbReference type="SMART" id="SM00900">
    <property type="entry name" value="FMN_bind"/>
    <property type="match status" value="1"/>
</dbReference>
<comment type="similarity">
    <text evidence="16 17">Belongs to the NqrC family.</text>
</comment>
<gene>
    <name evidence="16 19" type="primary">nqrC</name>
    <name evidence="19" type="ORF">GCM10011369_11290</name>
</gene>
<dbReference type="NCBIfam" id="NF003749">
    <property type="entry name" value="PRK05346.1-5"/>
    <property type="match status" value="1"/>
</dbReference>
<keyword evidence="11 16" id="KW-0915">Sodium</keyword>
<evidence type="ECO:0000256" key="11">
    <source>
        <dbReference type="ARBA" id="ARBA00023053"/>
    </source>
</evidence>
<evidence type="ECO:0000256" key="1">
    <source>
        <dbReference type="ARBA" id="ARBA00022448"/>
    </source>
</evidence>
<dbReference type="AlphaFoldDB" id="A0A8J2XNE0"/>
<protein>
    <recommendedName>
        <fullName evidence="16 17">Na(+)-translocating NADH-quinone reductase subunit C</fullName>
        <shortName evidence="16 17">Na(+)-NQR subunit C</shortName>
        <shortName evidence="16 17">Na(+)-translocating NQR subunit C</shortName>
        <ecNumber evidence="16 17">7.2.1.1</ecNumber>
    </recommendedName>
    <alternativeName>
        <fullName evidence="16 17">NQR complex subunit C</fullName>
    </alternativeName>
    <alternativeName>
        <fullName evidence="16 17">NQR-1 subunit C</fullName>
    </alternativeName>
</protein>
<keyword evidence="9 16" id="KW-1133">Transmembrane helix</keyword>
<feature type="modified residue" description="FMN phosphoryl threonine" evidence="16">
    <location>
        <position position="229"/>
    </location>
</feature>
<name>A0A8J2XNE0_9GAMM</name>
<dbReference type="PIRSF" id="PIRSF009437">
    <property type="entry name" value="NQR-1_subunit_C"/>
    <property type="match status" value="1"/>
</dbReference>
<dbReference type="PANTHER" id="PTHR37838:SF1">
    <property type="entry name" value="NA(+)-TRANSLOCATING NADH-QUINONE REDUCTASE SUBUNIT C"/>
    <property type="match status" value="1"/>
</dbReference>
<evidence type="ECO:0000256" key="5">
    <source>
        <dbReference type="ARBA" id="ARBA00022630"/>
    </source>
</evidence>
<comment type="catalytic activity">
    <reaction evidence="16 17">
        <text>a ubiquinone + n Na(+)(in) + NADH + H(+) = a ubiquinol + n Na(+)(out) + NAD(+)</text>
        <dbReference type="Rhea" id="RHEA:47748"/>
        <dbReference type="Rhea" id="RHEA-COMP:9565"/>
        <dbReference type="Rhea" id="RHEA-COMP:9566"/>
        <dbReference type="ChEBI" id="CHEBI:15378"/>
        <dbReference type="ChEBI" id="CHEBI:16389"/>
        <dbReference type="ChEBI" id="CHEBI:17976"/>
        <dbReference type="ChEBI" id="CHEBI:29101"/>
        <dbReference type="ChEBI" id="CHEBI:57540"/>
        <dbReference type="ChEBI" id="CHEBI:57945"/>
        <dbReference type="EC" id="7.2.1.1"/>
    </reaction>
</comment>
<keyword evidence="15 16" id="KW-0739">Sodium transport</keyword>
<dbReference type="Proteomes" id="UP000619743">
    <property type="component" value="Unassembled WGS sequence"/>
</dbReference>
<dbReference type="InterPro" id="IPR010204">
    <property type="entry name" value="NqrC"/>
</dbReference>
<keyword evidence="7 16" id="KW-0812">Transmembrane</keyword>
<dbReference type="InterPro" id="IPR007329">
    <property type="entry name" value="FMN-bd"/>
</dbReference>
<accession>A0A8J2XNE0</accession>
<feature type="transmembrane region" description="Helical" evidence="16">
    <location>
        <begin position="12"/>
        <end position="33"/>
    </location>
</feature>
<comment type="caution">
    <text evidence="19">The sequence shown here is derived from an EMBL/GenBank/DDBJ whole genome shotgun (WGS) entry which is preliminary data.</text>
</comment>
<evidence type="ECO:0000256" key="2">
    <source>
        <dbReference type="ARBA" id="ARBA00022475"/>
    </source>
</evidence>
<evidence type="ECO:0000256" key="4">
    <source>
        <dbReference type="ARBA" id="ARBA00022553"/>
    </source>
</evidence>
<keyword evidence="2 16" id="KW-1003">Cell membrane</keyword>